<evidence type="ECO:0000313" key="2">
    <source>
        <dbReference type="EMBL" id="EPB89103.1"/>
    </source>
</evidence>
<organism evidence="2 3">
    <name type="scientific">Mucor circinelloides f. circinelloides (strain 1006PhL)</name>
    <name type="common">Mucormycosis agent</name>
    <name type="synonym">Calyptromyces circinelloides</name>
    <dbReference type="NCBI Taxonomy" id="1220926"/>
    <lineage>
        <taxon>Eukaryota</taxon>
        <taxon>Fungi</taxon>
        <taxon>Fungi incertae sedis</taxon>
        <taxon>Mucoromycota</taxon>
        <taxon>Mucoromycotina</taxon>
        <taxon>Mucoromycetes</taxon>
        <taxon>Mucorales</taxon>
        <taxon>Mucorineae</taxon>
        <taxon>Mucoraceae</taxon>
        <taxon>Mucor</taxon>
    </lineage>
</organism>
<gene>
    <name evidence="2" type="ORF">HMPREF1544_04095</name>
</gene>
<feature type="region of interest" description="Disordered" evidence="1">
    <location>
        <begin position="56"/>
        <end position="84"/>
    </location>
</feature>
<dbReference type="EMBL" id="KE123940">
    <property type="protein sequence ID" value="EPB89103.1"/>
    <property type="molecule type" value="Genomic_DNA"/>
</dbReference>
<protein>
    <submittedName>
        <fullName evidence="2">Uncharacterized protein</fullName>
    </submittedName>
</protein>
<dbReference type="Proteomes" id="UP000014254">
    <property type="component" value="Unassembled WGS sequence"/>
</dbReference>
<dbReference type="InParanoid" id="S2K1Q4"/>
<sequence length="103" mass="11510">MFKAPTATLNSHFSWLPTAGQLSPAYDYFDFINTFDGNQRSLNRWYGNIAATASDNEAVSNSSADEDSDSVRASSSSANHRLQYSKEKVTEDLENYSFDEYAC</sequence>
<dbReference type="AlphaFoldDB" id="S2K1Q4"/>
<name>S2K1Q4_MUCC1</name>
<dbReference type="eggNOG" id="ENOG502TAK8">
    <property type="taxonomic scope" value="Eukaryota"/>
</dbReference>
<accession>S2K1Q4</accession>
<reference evidence="3" key="1">
    <citation type="submission" date="2013-05" db="EMBL/GenBank/DDBJ databases">
        <title>The Genome sequence of Mucor circinelloides f. circinelloides 1006PhL.</title>
        <authorList>
            <consortium name="The Broad Institute Genomics Platform"/>
            <person name="Cuomo C."/>
            <person name="Earl A."/>
            <person name="Findley K."/>
            <person name="Lee S.C."/>
            <person name="Walker B."/>
            <person name="Young S."/>
            <person name="Zeng Q."/>
            <person name="Gargeya S."/>
            <person name="Fitzgerald M."/>
            <person name="Haas B."/>
            <person name="Abouelleil A."/>
            <person name="Allen A.W."/>
            <person name="Alvarado L."/>
            <person name="Arachchi H.M."/>
            <person name="Berlin A.M."/>
            <person name="Chapman S.B."/>
            <person name="Gainer-Dewar J."/>
            <person name="Goldberg J."/>
            <person name="Griggs A."/>
            <person name="Gujja S."/>
            <person name="Hansen M."/>
            <person name="Howarth C."/>
            <person name="Imamovic A."/>
            <person name="Ireland A."/>
            <person name="Larimer J."/>
            <person name="McCowan C."/>
            <person name="Murphy C."/>
            <person name="Pearson M."/>
            <person name="Poon T.W."/>
            <person name="Priest M."/>
            <person name="Roberts A."/>
            <person name="Saif S."/>
            <person name="Shea T."/>
            <person name="Sisk P."/>
            <person name="Sykes S."/>
            <person name="Wortman J."/>
            <person name="Nusbaum C."/>
            <person name="Birren B."/>
        </authorList>
    </citation>
    <scope>NUCLEOTIDE SEQUENCE [LARGE SCALE GENOMIC DNA]</scope>
    <source>
        <strain evidence="3">1006PhL</strain>
    </source>
</reference>
<evidence type="ECO:0000313" key="3">
    <source>
        <dbReference type="Proteomes" id="UP000014254"/>
    </source>
</evidence>
<evidence type="ECO:0000256" key="1">
    <source>
        <dbReference type="SAM" id="MobiDB-lite"/>
    </source>
</evidence>
<keyword evidence="3" id="KW-1185">Reference proteome</keyword>
<proteinExistence type="predicted"/>
<dbReference type="OrthoDB" id="2221569at2759"/>
<dbReference type="VEuPathDB" id="FungiDB:HMPREF1544_04095"/>